<protein>
    <submittedName>
        <fullName evidence="3">Outer membrane lipoprotein carrier protein</fullName>
    </submittedName>
</protein>
<proteinExistence type="predicted"/>
<dbReference type="Pfam" id="PF03548">
    <property type="entry name" value="LolA"/>
    <property type="match status" value="1"/>
</dbReference>
<dbReference type="AlphaFoldDB" id="A0A1I6MJG0"/>
<gene>
    <name evidence="3" type="ORF">SAMN05421771_2771</name>
</gene>
<dbReference type="Proteomes" id="UP000199024">
    <property type="component" value="Unassembled WGS sequence"/>
</dbReference>
<keyword evidence="3" id="KW-0449">Lipoprotein</keyword>
<feature type="signal peptide" evidence="2">
    <location>
        <begin position="1"/>
        <end position="17"/>
    </location>
</feature>
<dbReference type="STRING" id="474950.SAMN05421771_2771"/>
<dbReference type="InterPro" id="IPR029046">
    <property type="entry name" value="LolA/LolB/LppX"/>
</dbReference>
<sequence>MRAGTVVLALATCVASAQDLSPQSAAIVRKVDDHYNHLKTLRTRYVEHYAGMGMDRTERGTLELAKPGRMRWAYDVPAGKLFLLDGKYGWSYTPGDPQVERIPAKRLDDLRSPLRFLLGHTELRKELDGLTVAQDGSGYRISGVPKGLSQRVKMLTLGVDAGGEIQTMRLEEIDGAVTEFSFTEMKENVPLGSKEFVFVPPAGVGVVDGLPPV</sequence>
<evidence type="ECO:0000256" key="1">
    <source>
        <dbReference type="ARBA" id="ARBA00022729"/>
    </source>
</evidence>
<dbReference type="PANTHER" id="PTHR35869">
    <property type="entry name" value="OUTER-MEMBRANE LIPOPROTEIN CARRIER PROTEIN"/>
    <property type="match status" value="1"/>
</dbReference>
<keyword evidence="4" id="KW-1185">Reference proteome</keyword>
<dbReference type="InterPro" id="IPR004564">
    <property type="entry name" value="OM_lipoprot_carrier_LolA-like"/>
</dbReference>
<dbReference type="OrthoDB" id="9785727at2"/>
<accession>A0A1I6MJG0</accession>
<dbReference type="PANTHER" id="PTHR35869:SF1">
    <property type="entry name" value="OUTER-MEMBRANE LIPOPROTEIN CARRIER PROTEIN"/>
    <property type="match status" value="1"/>
</dbReference>
<name>A0A1I6MJG0_9BACT</name>
<reference evidence="3 4" key="1">
    <citation type="submission" date="2016-10" db="EMBL/GenBank/DDBJ databases">
        <authorList>
            <person name="de Groot N.N."/>
        </authorList>
    </citation>
    <scope>NUCLEOTIDE SEQUENCE [LARGE SCALE GENOMIC DNA]</scope>
    <source>
        <strain evidence="3 4">DSM 21001</strain>
    </source>
</reference>
<dbReference type="Gene3D" id="2.50.20.10">
    <property type="entry name" value="Lipoprotein localisation LolA/LolB/LppX"/>
    <property type="match status" value="1"/>
</dbReference>
<organism evidence="3 4">
    <name type="scientific">Granulicella pectinivorans</name>
    <dbReference type="NCBI Taxonomy" id="474950"/>
    <lineage>
        <taxon>Bacteria</taxon>
        <taxon>Pseudomonadati</taxon>
        <taxon>Acidobacteriota</taxon>
        <taxon>Terriglobia</taxon>
        <taxon>Terriglobales</taxon>
        <taxon>Acidobacteriaceae</taxon>
        <taxon>Granulicella</taxon>
    </lineage>
</organism>
<dbReference type="SUPFAM" id="SSF89392">
    <property type="entry name" value="Prokaryotic lipoproteins and lipoprotein localization factors"/>
    <property type="match status" value="1"/>
</dbReference>
<dbReference type="CDD" id="cd16325">
    <property type="entry name" value="LolA"/>
    <property type="match status" value="1"/>
</dbReference>
<feature type="chain" id="PRO_5011739925" evidence="2">
    <location>
        <begin position="18"/>
        <end position="213"/>
    </location>
</feature>
<evidence type="ECO:0000313" key="4">
    <source>
        <dbReference type="Proteomes" id="UP000199024"/>
    </source>
</evidence>
<evidence type="ECO:0000256" key="2">
    <source>
        <dbReference type="SAM" id="SignalP"/>
    </source>
</evidence>
<keyword evidence="1 2" id="KW-0732">Signal</keyword>
<dbReference type="EMBL" id="FOZL01000001">
    <property type="protein sequence ID" value="SFS15738.1"/>
    <property type="molecule type" value="Genomic_DNA"/>
</dbReference>
<evidence type="ECO:0000313" key="3">
    <source>
        <dbReference type="EMBL" id="SFS15738.1"/>
    </source>
</evidence>
<dbReference type="RefSeq" id="WP_089839672.1">
    <property type="nucleotide sequence ID" value="NZ_FOZL01000001.1"/>
</dbReference>